<proteinExistence type="predicted"/>
<gene>
    <name evidence="2" type="ORF">SAMN05192574_116118</name>
</gene>
<dbReference type="GO" id="GO:0016740">
    <property type="term" value="F:transferase activity"/>
    <property type="evidence" value="ECO:0007669"/>
    <property type="project" value="UniProtKB-KW"/>
</dbReference>
<organism evidence="2 3">
    <name type="scientific">Mucilaginibacter gossypiicola</name>
    <dbReference type="NCBI Taxonomy" id="551995"/>
    <lineage>
        <taxon>Bacteria</taxon>
        <taxon>Pseudomonadati</taxon>
        <taxon>Bacteroidota</taxon>
        <taxon>Sphingobacteriia</taxon>
        <taxon>Sphingobacteriales</taxon>
        <taxon>Sphingobacteriaceae</taxon>
        <taxon>Mucilaginibacter</taxon>
    </lineage>
</organism>
<dbReference type="Pfam" id="PF08843">
    <property type="entry name" value="AbiEii"/>
    <property type="match status" value="1"/>
</dbReference>
<protein>
    <submittedName>
        <fullName evidence="2">Nucleotidyl transferase AbiEii toxin, Type IV TA system</fullName>
    </submittedName>
</protein>
<evidence type="ECO:0000256" key="1">
    <source>
        <dbReference type="SAM" id="MobiDB-lite"/>
    </source>
</evidence>
<evidence type="ECO:0000313" key="2">
    <source>
        <dbReference type="EMBL" id="SEO93435.1"/>
    </source>
</evidence>
<dbReference type="RefSeq" id="WP_091220532.1">
    <property type="nucleotide sequence ID" value="NZ_FOCL01000016.1"/>
</dbReference>
<accession>A0A1H8TRE7</accession>
<evidence type="ECO:0000313" key="3">
    <source>
        <dbReference type="Proteomes" id="UP000198942"/>
    </source>
</evidence>
<sequence length="252" mass="29064">MKAVDDNLFKTICELQQLPSLKTSVLGGGTSLAIRYSHRVSNDIDFFFPGIIGKIGYELVRKEVEAFYGEAVFAIDYPCDINDQFLFQRFFIRRDDTAIKVEILQNMQFYNTPEIISNIKVMSLIDIGPLKLITASSRANHKDIYDLDYITDHISLNELMNLLKTRRELYNKPEHQTIFDQDGDFDPINDPELLLKFEQPSKGSNSRPGHSNPRIDFIEGQKNWPSARSSWRRKVRAYYNSIGKEFPGIQSV</sequence>
<keyword evidence="3" id="KW-1185">Reference proteome</keyword>
<name>A0A1H8TRE7_9SPHI</name>
<dbReference type="OrthoDB" id="9796281at2"/>
<dbReference type="AlphaFoldDB" id="A0A1H8TRE7"/>
<dbReference type="EMBL" id="FOCL01000016">
    <property type="protein sequence ID" value="SEO93435.1"/>
    <property type="molecule type" value="Genomic_DNA"/>
</dbReference>
<keyword evidence="2" id="KW-0808">Transferase</keyword>
<dbReference type="Proteomes" id="UP000198942">
    <property type="component" value="Unassembled WGS sequence"/>
</dbReference>
<reference evidence="3" key="1">
    <citation type="submission" date="2016-10" db="EMBL/GenBank/DDBJ databases">
        <authorList>
            <person name="Varghese N."/>
            <person name="Submissions S."/>
        </authorList>
    </citation>
    <scope>NUCLEOTIDE SEQUENCE [LARGE SCALE GENOMIC DNA]</scope>
    <source>
        <strain evidence="3">Gh-48</strain>
    </source>
</reference>
<dbReference type="STRING" id="551995.SAMN05192574_116118"/>
<dbReference type="InterPro" id="IPR014942">
    <property type="entry name" value="AbiEii"/>
</dbReference>
<feature type="region of interest" description="Disordered" evidence="1">
    <location>
        <begin position="199"/>
        <end position="219"/>
    </location>
</feature>